<organism evidence="2 3">
    <name type="scientific">Halocaridina rubra</name>
    <name type="common">Hawaiian red shrimp</name>
    <dbReference type="NCBI Taxonomy" id="373956"/>
    <lineage>
        <taxon>Eukaryota</taxon>
        <taxon>Metazoa</taxon>
        <taxon>Ecdysozoa</taxon>
        <taxon>Arthropoda</taxon>
        <taxon>Crustacea</taxon>
        <taxon>Multicrustacea</taxon>
        <taxon>Malacostraca</taxon>
        <taxon>Eumalacostraca</taxon>
        <taxon>Eucarida</taxon>
        <taxon>Decapoda</taxon>
        <taxon>Pleocyemata</taxon>
        <taxon>Caridea</taxon>
        <taxon>Atyoidea</taxon>
        <taxon>Atyidae</taxon>
        <taxon>Halocaridina</taxon>
    </lineage>
</organism>
<evidence type="ECO:0000313" key="3">
    <source>
        <dbReference type="Proteomes" id="UP001381693"/>
    </source>
</evidence>
<gene>
    <name evidence="2" type="ORF">SK128_012262</name>
</gene>
<proteinExistence type="predicted"/>
<dbReference type="AlphaFoldDB" id="A0AAN9AGN9"/>
<name>A0AAN9AGN9_HALRR</name>
<protein>
    <submittedName>
        <fullName evidence="2">Uncharacterized protein</fullName>
    </submittedName>
</protein>
<comment type="caution">
    <text evidence="2">The sequence shown here is derived from an EMBL/GenBank/DDBJ whole genome shotgun (WGS) entry which is preliminary data.</text>
</comment>
<evidence type="ECO:0000313" key="2">
    <source>
        <dbReference type="EMBL" id="KAK7086504.1"/>
    </source>
</evidence>
<dbReference type="PANTHER" id="PTHR47018:SF3">
    <property type="entry name" value="MYCBP-ASSOCIATED PROTEIN"/>
    <property type="match status" value="1"/>
</dbReference>
<reference evidence="2 3" key="1">
    <citation type="submission" date="2023-11" db="EMBL/GenBank/DDBJ databases">
        <title>Halocaridina rubra genome assembly.</title>
        <authorList>
            <person name="Smith C."/>
        </authorList>
    </citation>
    <scope>NUCLEOTIDE SEQUENCE [LARGE SCALE GENOMIC DNA]</scope>
    <source>
        <strain evidence="2">EP-1</strain>
        <tissue evidence="2">Whole</tissue>
    </source>
</reference>
<dbReference type="PANTHER" id="PTHR47018">
    <property type="entry name" value="CXC DOMAIN-CONTAINING PROTEIN-RELATED"/>
    <property type="match status" value="1"/>
</dbReference>
<feature type="chain" id="PRO_5042914109" evidence="1">
    <location>
        <begin position="24"/>
        <end position="257"/>
    </location>
</feature>
<accession>A0AAN9AGN9</accession>
<evidence type="ECO:0000256" key="1">
    <source>
        <dbReference type="SAM" id="SignalP"/>
    </source>
</evidence>
<keyword evidence="1" id="KW-0732">Signal</keyword>
<dbReference type="Proteomes" id="UP001381693">
    <property type="component" value="Unassembled WGS sequence"/>
</dbReference>
<keyword evidence="3" id="KW-1185">Reference proteome</keyword>
<feature type="signal peptide" evidence="1">
    <location>
        <begin position="1"/>
        <end position="23"/>
    </location>
</feature>
<sequence>MGISYSNMLLLLDVWTMYDLKQCSVCPDDFAEGVPSISIIDNDDFRNDTLTGEGTAHRCNWMFLQHLEHLVQKEDDFREDACECINDIKNVSLALTEKASEMQTVISYRTIRICEPAIRPKPASFSRSTGLQSTQSVLDALACLDVNGGVIADGSVEHALNGKHYKRGLRCLRLMYEALTSQLVQGSLAFDLADETKENLEILRDMSQSQESRAEAHAARQDDVKLESLITNLFNQVEGSDMAVYWRGFLTMRDDLM</sequence>
<dbReference type="EMBL" id="JAXCGZ010000165">
    <property type="protein sequence ID" value="KAK7086504.1"/>
    <property type="molecule type" value="Genomic_DNA"/>
</dbReference>